<dbReference type="Gene3D" id="3.20.20.190">
    <property type="entry name" value="Phosphatidylinositol (PI) phosphodiesterase"/>
    <property type="match status" value="2"/>
</dbReference>
<sequence length="788" mass="87889">MSHQKKSWLKRSFVLLMIMIFALGNVSFAFAETKPASPSQESEWLSENFNELANGSLPDQWSLIEGTGAVQDGKLVLSSPSSSKPSRVRIPAPKETGDYIFEADLTFQSAVDDSRWASLMYRIQPEGFPYYQFAIRRGATALNGLEFAIRNESNQWHVPETAFYHEPFVLGKTYHVKVIVSDQIVEQYINGKRVIHTDLASQWKTGDLGFQVNGATVQFDNVRVALHPGTLPPVEKKAPLQPKEPQTGIVSPPTLISQIQSIEEINQLESLGVSSVLLKVREGKKGQLVAFHRSTVIASLPDVLRQLNGKHIPIIRIEDPKLVHQVATLLKEMNIDDVQIVSSQPEIVRDLKTQYRVVRGGILYEEESQSQKDLNRIVQEVHAHGAKVVILPQKAITPEITHFFHQRAISVWGMSHKKDLTSTHQLIQTGVNGVITSFPQVITQALSQYPEQTMMQRPVIVAHRGVPSLAPENTMASYRKAYELGADVLETDIQMTKDGHIVIMHDLTVNRTTNGTGAVKSLTLKQIRQLDAGSKFSSEFAGEKVPTFREFLEEFNGKDVVLLVETKATGLEKEMVDMIEELGMTSQVMVQSFDANSVIATHQLQPAIGLGYLYSSSIPATKEAKLEKASQMMHYGNMMNATLNASYGSLYPEFLTFMRQRGLLTYNWTFRNQEPFRQYLASGGTGPITDYTQWVNEAPVSLQPKKKKLTLKVGETVSIEAMMVDRKEVKTNIAANLLAIENGTHVKMEGNQIQALTKGKLTLLATTSYSMLGGEWSLVSEPIEIEIK</sequence>
<evidence type="ECO:0000256" key="1">
    <source>
        <dbReference type="SAM" id="SignalP"/>
    </source>
</evidence>
<name>A0A4R3LBI4_9BACL</name>
<dbReference type="EMBL" id="SMAG01000003">
    <property type="protein sequence ID" value="TCS94876.1"/>
    <property type="molecule type" value="Genomic_DNA"/>
</dbReference>
<evidence type="ECO:0000313" key="3">
    <source>
        <dbReference type="EMBL" id="TCS94876.1"/>
    </source>
</evidence>
<dbReference type="Proteomes" id="UP000294937">
    <property type="component" value="Unassembled WGS sequence"/>
</dbReference>
<feature type="signal peptide" evidence="1">
    <location>
        <begin position="1"/>
        <end position="31"/>
    </location>
</feature>
<reference evidence="3 4" key="1">
    <citation type="submission" date="2019-03" db="EMBL/GenBank/DDBJ databases">
        <title>Genomic Encyclopedia of Type Strains, Phase IV (KMG-IV): sequencing the most valuable type-strain genomes for metagenomic binning, comparative biology and taxonomic classification.</title>
        <authorList>
            <person name="Goeker M."/>
        </authorList>
    </citation>
    <scope>NUCLEOTIDE SEQUENCE [LARGE SCALE GENOMIC DNA]</scope>
    <source>
        <strain evidence="3 4">DSM 45707</strain>
    </source>
</reference>
<dbReference type="Gene3D" id="2.60.120.560">
    <property type="entry name" value="Exo-inulinase, domain 1"/>
    <property type="match status" value="1"/>
</dbReference>
<dbReference type="GO" id="GO:0006629">
    <property type="term" value="P:lipid metabolic process"/>
    <property type="evidence" value="ECO:0007669"/>
    <property type="project" value="InterPro"/>
</dbReference>
<dbReference type="SUPFAM" id="SSF51695">
    <property type="entry name" value="PLC-like phosphodiesterases"/>
    <property type="match status" value="2"/>
</dbReference>
<dbReference type="InterPro" id="IPR030395">
    <property type="entry name" value="GP_PDE_dom"/>
</dbReference>
<dbReference type="PANTHER" id="PTHR46211">
    <property type="entry name" value="GLYCEROPHOSPHORYL DIESTER PHOSPHODIESTERASE"/>
    <property type="match status" value="1"/>
</dbReference>
<dbReference type="AlphaFoldDB" id="A0A4R3LBI4"/>
<dbReference type="InterPro" id="IPR010496">
    <property type="entry name" value="AL/BT2_dom"/>
</dbReference>
<comment type="caution">
    <text evidence="3">The sequence shown here is derived from an EMBL/GenBank/DDBJ whole genome shotgun (WGS) entry which is preliminary data.</text>
</comment>
<dbReference type="GO" id="GO:0008081">
    <property type="term" value="F:phosphoric diester hydrolase activity"/>
    <property type="evidence" value="ECO:0007669"/>
    <property type="project" value="InterPro"/>
</dbReference>
<gene>
    <name evidence="3" type="ORF">EDD58_103299</name>
</gene>
<keyword evidence="1" id="KW-0732">Signal</keyword>
<organism evidence="3 4">
    <name type="scientific">Hazenella coriacea</name>
    <dbReference type="NCBI Taxonomy" id="1179467"/>
    <lineage>
        <taxon>Bacteria</taxon>
        <taxon>Bacillati</taxon>
        <taxon>Bacillota</taxon>
        <taxon>Bacilli</taxon>
        <taxon>Bacillales</taxon>
        <taxon>Thermoactinomycetaceae</taxon>
        <taxon>Hazenella</taxon>
    </lineage>
</organism>
<feature type="domain" description="GP-PDE" evidence="2">
    <location>
        <begin position="458"/>
        <end position="699"/>
    </location>
</feature>
<feature type="chain" id="PRO_5020434481" evidence="1">
    <location>
        <begin position="32"/>
        <end position="788"/>
    </location>
</feature>
<dbReference type="Pfam" id="PF03009">
    <property type="entry name" value="GDPD"/>
    <property type="match status" value="1"/>
</dbReference>
<protein>
    <submittedName>
        <fullName evidence="3">Glycerophosphoryl diester phosphodiesterase</fullName>
    </submittedName>
</protein>
<dbReference type="RefSeq" id="WP_165875863.1">
    <property type="nucleotide sequence ID" value="NZ_SMAG01000003.1"/>
</dbReference>
<evidence type="ECO:0000313" key="4">
    <source>
        <dbReference type="Proteomes" id="UP000294937"/>
    </source>
</evidence>
<dbReference type="InterPro" id="IPR017946">
    <property type="entry name" value="PLC-like_Pdiesterase_TIM-brl"/>
</dbReference>
<dbReference type="Pfam" id="PF06439">
    <property type="entry name" value="3keto-disac_hyd"/>
    <property type="match status" value="1"/>
</dbReference>
<dbReference type="PANTHER" id="PTHR46211:SF1">
    <property type="entry name" value="GLYCEROPHOSPHODIESTER PHOSPHODIESTERASE, CYTOPLASMIC"/>
    <property type="match status" value="1"/>
</dbReference>
<accession>A0A4R3LBI4</accession>
<keyword evidence="4" id="KW-1185">Reference proteome</keyword>
<dbReference type="PROSITE" id="PS51704">
    <property type="entry name" value="GP_PDE"/>
    <property type="match status" value="1"/>
</dbReference>
<proteinExistence type="predicted"/>
<evidence type="ECO:0000259" key="2">
    <source>
        <dbReference type="PROSITE" id="PS51704"/>
    </source>
</evidence>